<name>A0A133KGE5_9FIRM</name>
<keyword evidence="1" id="KW-0472">Membrane</keyword>
<comment type="caution">
    <text evidence="2">The sequence shown here is derived from an EMBL/GenBank/DDBJ whole genome shotgun (WGS) entry which is preliminary data.</text>
</comment>
<evidence type="ECO:0000313" key="2">
    <source>
        <dbReference type="EMBL" id="KWZ78653.1"/>
    </source>
</evidence>
<reference evidence="3" key="1">
    <citation type="submission" date="2016-01" db="EMBL/GenBank/DDBJ databases">
        <authorList>
            <person name="Mitreva M."/>
            <person name="Pepin K.H."/>
            <person name="Mihindukulasuriya K.A."/>
            <person name="Fulton R."/>
            <person name="Fronick C."/>
            <person name="O'Laughlin M."/>
            <person name="Miner T."/>
            <person name="Herter B."/>
            <person name="Rosa B.A."/>
            <person name="Cordes M."/>
            <person name="Tomlinson C."/>
            <person name="Wollam A."/>
            <person name="Palsikar V.B."/>
            <person name="Mardis E.R."/>
            <person name="Wilson R.K."/>
        </authorList>
    </citation>
    <scope>NUCLEOTIDE SEQUENCE [LARGE SCALE GENOMIC DNA]</scope>
    <source>
        <strain evidence="3">MJR8151</strain>
    </source>
</reference>
<dbReference type="PATRIC" id="fig|33036.3.peg.662"/>
<organism evidence="2 3">
    <name type="scientific">Anaerococcus tetradius</name>
    <dbReference type="NCBI Taxonomy" id="33036"/>
    <lineage>
        <taxon>Bacteria</taxon>
        <taxon>Bacillati</taxon>
        <taxon>Bacillota</taxon>
        <taxon>Tissierellia</taxon>
        <taxon>Tissierellales</taxon>
        <taxon>Peptoniphilaceae</taxon>
        <taxon>Anaerococcus</taxon>
    </lineage>
</organism>
<evidence type="ECO:0000256" key="1">
    <source>
        <dbReference type="SAM" id="Phobius"/>
    </source>
</evidence>
<feature type="transmembrane region" description="Helical" evidence="1">
    <location>
        <begin position="121"/>
        <end position="149"/>
    </location>
</feature>
<dbReference type="AlphaFoldDB" id="A0A133KGE5"/>
<dbReference type="EMBL" id="LRPM01000022">
    <property type="protein sequence ID" value="KWZ78653.1"/>
    <property type="molecule type" value="Genomic_DNA"/>
</dbReference>
<dbReference type="Proteomes" id="UP000070383">
    <property type="component" value="Unassembled WGS sequence"/>
</dbReference>
<feature type="transmembrane region" description="Helical" evidence="1">
    <location>
        <begin position="181"/>
        <end position="205"/>
    </location>
</feature>
<proteinExistence type="predicted"/>
<protein>
    <submittedName>
        <fullName evidence="2">Uncharacterized protein</fullName>
    </submittedName>
</protein>
<keyword evidence="3" id="KW-1185">Reference proteome</keyword>
<dbReference type="STRING" id="33036.HMPREF3200_00665"/>
<gene>
    <name evidence="2" type="ORF">HMPREF3200_00665</name>
</gene>
<keyword evidence="1" id="KW-0812">Transmembrane</keyword>
<keyword evidence="1" id="KW-1133">Transmembrane helix</keyword>
<feature type="transmembrane region" description="Helical" evidence="1">
    <location>
        <begin position="83"/>
        <end position="115"/>
    </location>
</feature>
<accession>A0A133KGE5</accession>
<feature type="transmembrane region" description="Helical" evidence="1">
    <location>
        <begin position="7"/>
        <end position="31"/>
    </location>
</feature>
<evidence type="ECO:0000313" key="3">
    <source>
        <dbReference type="Proteomes" id="UP000070383"/>
    </source>
</evidence>
<dbReference type="RefSeq" id="WP_060929177.1">
    <property type="nucleotide sequence ID" value="NZ_KQ955265.1"/>
</dbReference>
<sequence length="252" mass="27515">MKREYKLSSIVIIQFISIIVALITSTLFTYISKDSIIITLISGLVTSIITFLFQFAIASGLIRNRMGSVGEYLNQINLINGRIILINFLLSLLLSLAIGLMSLMGGGIFIASLLADSVSKIIGSMLIVGLIIICSMIFSVLISYLNFYCADKLVGSGKKEGLGESIKHIFRIGRDLFAKTILVYLKYIIGPVILLGALMTLAMIFNKDSGLGGILLISLIVMLIAIYSIVAPAIVMARLSDNYLDYIEEENL</sequence>
<feature type="transmembrane region" description="Helical" evidence="1">
    <location>
        <begin position="37"/>
        <end position="62"/>
    </location>
</feature>
<feature type="transmembrane region" description="Helical" evidence="1">
    <location>
        <begin position="211"/>
        <end position="235"/>
    </location>
</feature>
<dbReference type="OrthoDB" id="1699091at2"/>